<dbReference type="EMBL" id="CP002987">
    <property type="protein sequence ID" value="AFA48025.1"/>
    <property type="molecule type" value="Genomic_DNA"/>
</dbReference>
<reference evidence="9" key="1">
    <citation type="submission" date="2011-07" db="EMBL/GenBank/DDBJ databases">
        <title>Complete genome sequence of Acetobacterium woodii.</title>
        <authorList>
            <person name="Poehlein A."/>
            <person name="Schmidt S."/>
            <person name="Kaster A.-K."/>
            <person name="Goenrich M."/>
            <person name="Vollmers J."/>
            <person name="Thuermer A."/>
            <person name="Gottschalk G."/>
            <person name="Thauer R.K."/>
            <person name="Daniel R."/>
            <person name="Mueller V."/>
        </authorList>
    </citation>
    <scope>NUCLEOTIDE SEQUENCE [LARGE SCALE GENOMIC DNA]</scope>
    <source>
        <strain evidence="9">ATCC 29683 / DSM 1030 / JCM 2381 / KCTC 1655 / WB1</strain>
    </source>
</reference>
<dbReference type="KEGG" id="awo:Awo_c12410"/>
<evidence type="ECO:0000256" key="2">
    <source>
        <dbReference type="ARBA" id="ARBA00022485"/>
    </source>
</evidence>
<dbReference type="PANTHER" id="PTHR42859:SF10">
    <property type="entry name" value="DIMETHYLSULFOXIDE REDUCTASE CHAIN B"/>
    <property type="match status" value="1"/>
</dbReference>
<dbReference type="OrthoDB" id="9810688at2"/>
<dbReference type="AlphaFoldDB" id="H6LDY2"/>
<dbReference type="eggNOG" id="COG1142">
    <property type="taxonomic scope" value="Bacteria"/>
</dbReference>
<dbReference type="Proteomes" id="UP000007177">
    <property type="component" value="Chromosome"/>
</dbReference>
<dbReference type="Pfam" id="PF13247">
    <property type="entry name" value="Fer4_11"/>
    <property type="match status" value="1"/>
</dbReference>
<evidence type="ECO:0000259" key="7">
    <source>
        <dbReference type="PROSITE" id="PS51379"/>
    </source>
</evidence>
<proteinExistence type="predicted"/>
<keyword evidence="5" id="KW-0408">Iron</keyword>
<keyword evidence="6" id="KW-0411">Iron-sulfur</keyword>
<feature type="domain" description="4Fe-4S ferredoxin-type" evidence="7">
    <location>
        <begin position="97"/>
        <end position="126"/>
    </location>
</feature>
<dbReference type="GO" id="GO:0046872">
    <property type="term" value="F:metal ion binding"/>
    <property type="evidence" value="ECO:0007669"/>
    <property type="project" value="UniProtKB-KW"/>
</dbReference>
<dbReference type="SUPFAM" id="SSF54862">
    <property type="entry name" value="4Fe-4S ferredoxins"/>
    <property type="match status" value="1"/>
</dbReference>
<dbReference type="InterPro" id="IPR017896">
    <property type="entry name" value="4Fe4S_Fe-S-bd"/>
</dbReference>
<dbReference type="RefSeq" id="WP_014355628.1">
    <property type="nucleotide sequence ID" value="NC_016894.1"/>
</dbReference>
<keyword evidence="1" id="KW-0813">Transport</keyword>
<evidence type="ECO:0000256" key="3">
    <source>
        <dbReference type="ARBA" id="ARBA00022723"/>
    </source>
</evidence>
<evidence type="ECO:0000313" key="8">
    <source>
        <dbReference type="EMBL" id="AFA48025.1"/>
    </source>
</evidence>
<dbReference type="Gene3D" id="3.30.70.20">
    <property type="match status" value="2"/>
</dbReference>
<dbReference type="PROSITE" id="PS51379">
    <property type="entry name" value="4FE4S_FER_2"/>
    <property type="match status" value="1"/>
</dbReference>
<organism evidence="8 9">
    <name type="scientific">Acetobacterium woodii (strain ATCC 29683 / DSM 1030 / JCM 2381 / KCTC 1655 / WB1)</name>
    <dbReference type="NCBI Taxonomy" id="931626"/>
    <lineage>
        <taxon>Bacteria</taxon>
        <taxon>Bacillati</taxon>
        <taxon>Bacillota</taxon>
        <taxon>Clostridia</taxon>
        <taxon>Eubacteriales</taxon>
        <taxon>Eubacteriaceae</taxon>
        <taxon>Acetobacterium</taxon>
    </lineage>
</organism>
<keyword evidence="9" id="KW-1185">Reference proteome</keyword>
<dbReference type="GO" id="GO:0051539">
    <property type="term" value="F:4 iron, 4 sulfur cluster binding"/>
    <property type="evidence" value="ECO:0007669"/>
    <property type="project" value="UniProtKB-KW"/>
</dbReference>
<evidence type="ECO:0000256" key="4">
    <source>
        <dbReference type="ARBA" id="ARBA00022982"/>
    </source>
</evidence>
<dbReference type="STRING" id="931626.Awo_c12410"/>
<name>H6LDY2_ACEWD</name>
<sequence length="175" mass="19581">MSNSDENKKEIPSGEYGRHIIQYPVEISFCAGCSSCEIVCGLVHEGVSSPSVNRIFLERGEKQSLMHTILTCQHCTDHPCYEKCPKRDEAMCIDENGIVYINEEKCIGCGLCAKACKFEPSRINFVKKADKTKRKAHKCDLCRTRENGPACIEFCQVKCIGLSDQPIPNQLTESI</sequence>
<protein>
    <submittedName>
        <fullName evidence="8">4 [4Fe4S] cluster-binding protein AegA</fullName>
    </submittedName>
</protein>
<keyword evidence="4" id="KW-0249">Electron transport</keyword>
<keyword evidence="2" id="KW-0004">4Fe-4S</keyword>
<accession>H6LDY2</accession>
<dbReference type="InterPro" id="IPR050294">
    <property type="entry name" value="RnfB_subfamily"/>
</dbReference>
<gene>
    <name evidence="8" type="primary">aegA</name>
    <name evidence="8" type="ordered locus">Awo_c12410</name>
</gene>
<dbReference type="PANTHER" id="PTHR42859">
    <property type="entry name" value="OXIDOREDUCTASE"/>
    <property type="match status" value="1"/>
</dbReference>
<evidence type="ECO:0000256" key="5">
    <source>
        <dbReference type="ARBA" id="ARBA00023004"/>
    </source>
</evidence>
<dbReference type="HOGENOM" id="CLU_043374_3_3_9"/>
<evidence type="ECO:0000256" key="1">
    <source>
        <dbReference type="ARBA" id="ARBA00022448"/>
    </source>
</evidence>
<keyword evidence="3" id="KW-0479">Metal-binding</keyword>
<evidence type="ECO:0000313" key="9">
    <source>
        <dbReference type="Proteomes" id="UP000007177"/>
    </source>
</evidence>
<evidence type="ECO:0000256" key="6">
    <source>
        <dbReference type="ARBA" id="ARBA00023014"/>
    </source>
</evidence>
<reference evidence="8 9" key="2">
    <citation type="journal article" date="2012" name="PLoS ONE">
        <title>An ancient pathway combining carbon dioxide fixation with the generation and utilization of a sodium ion gradient for ATP synthesis.</title>
        <authorList>
            <person name="Poehlein A."/>
            <person name="Schmidt S."/>
            <person name="Kaster A.K."/>
            <person name="Goenrich M."/>
            <person name="Vollmers J."/>
            <person name="Thurmer A."/>
            <person name="Bertsch J."/>
            <person name="Schuchmann K."/>
            <person name="Voigt B."/>
            <person name="Hecker M."/>
            <person name="Daniel R."/>
            <person name="Thauer R.K."/>
            <person name="Gottschalk G."/>
            <person name="Muller V."/>
        </authorList>
    </citation>
    <scope>NUCLEOTIDE SEQUENCE [LARGE SCALE GENOMIC DNA]</scope>
    <source>
        <strain evidence="9">ATCC 29683 / DSM 1030 / JCM 2381 / KCTC 1655 / WB1</strain>
    </source>
</reference>